<dbReference type="Pfam" id="PF02811">
    <property type="entry name" value="PHP"/>
    <property type="match status" value="1"/>
</dbReference>
<dbReference type="InParanoid" id="E8MZ74"/>
<comment type="subcellular location">
    <subcellularLocation>
        <location evidence="1">Cytoplasm</location>
    </subcellularLocation>
</comment>
<dbReference type="GO" id="GO:0003676">
    <property type="term" value="F:nucleic acid binding"/>
    <property type="evidence" value="ECO:0007669"/>
    <property type="project" value="InterPro"/>
</dbReference>
<dbReference type="Gene3D" id="3.20.20.140">
    <property type="entry name" value="Metal-dependent hydrolases"/>
    <property type="match status" value="1"/>
</dbReference>
<evidence type="ECO:0000256" key="2">
    <source>
        <dbReference type="ARBA" id="ARBA00009496"/>
    </source>
</evidence>
<accession>E8MZ74</accession>
<dbReference type="GO" id="GO:0006260">
    <property type="term" value="P:DNA replication"/>
    <property type="evidence" value="ECO:0007669"/>
    <property type="project" value="UniProtKB-KW"/>
</dbReference>
<evidence type="ECO:0000313" key="13">
    <source>
        <dbReference type="Proteomes" id="UP000008922"/>
    </source>
</evidence>
<keyword evidence="8" id="KW-0239">DNA-directed DNA polymerase</keyword>
<evidence type="ECO:0000313" key="12">
    <source>
        <dbReference type="EMBL" id="BAJ62217.1"/>
    </source>
</evidence>
<dbReference type="EC" id="2.7.7.7" evidence="3"/>
<evidence type="ECO:0000256" key="3">
    <source>
        <dbReference type="ARBA" id="ARBA00012417"/>
    </source>
</evidence>
<dbReference type="Pfam" id="PF14579">
    <property type="entry name" value="HHH_6"/>
    <property type="match status" value="1"/>
</dbReference>
<dbReference type="SUPFAM" id="SSF89550">
    <property type="entry name" value="PHP domain-like"/>
    <property type="match status" value="1"/>
</dbReference>
<feature type="compositionally biased region" description="Low complexity" evidence="10">
    <location>
        <begin position="1126"/>
        <end position="1139"/>
    </location>
</feature>
<dbReference type="NCBIfam" id="TIGR00594">
    <property type="entry name" value="polc"/>
    <property type="match status" value="1"/>
</dbReference>
<comment type="catalytic activity">
    <reaction evidence="9">
        <text>DNA(n) + a 2'-deoxyribonucleoside 5'-triphosphate = DNA(n+1) + diphosphate</text>
        <dbReference type="Rhea" id="RHEA:22508"/>
        <dbReference type="Rhea" id="RHEA-COMP:17339"/>
        <dbReference type="Rhea" id="RHEA-COMP:17340"/>
        <dbReference type="ChEBI" id="CHEBI:33019"/>
        <dbReference type="ChEBI" id="CHEBI:61560"/>
        <dbReference type="ChEBI" id="CHEBI:173112"/>
        <dbReference type="EC" id="2.7.7.7"/>
    </reaction>
</comment>
<dbReference type="HOGENOM" id="CLU_001600_0_0_0"/>
<name>E8MZ74_ANATU</name>
<evidence type="ECO:0000256" key="7">
    <source>
        <dbReference type="ARBA" id="ARBA00022705"/>
    </source>
</evidence>
<protein>
    <recommendedName>
        <fullName evidence="4">DNA polymerase III subunit alpha</fullName>
        <ecNumber evidence="3">2.7.7.7</ecNumber>
    </recommendedName>
</protein>
<dbReference type="InterPro" id="IPR004805">
    <property type="entry name" value="DnaE2/DnaE/PolC"/>
</dbReference>
<dbReference type="InterPro" id="IPR016195">
    <property type="entry name" value="Pol/histidinol_Pase-like"/>
</dbReference>
<dbReference type="InterPro" id="IPR003141">
    <property type="entry name" value="Pol/His_phosphatase_N"/>
</dbReference>
<dbReference type="EMBL" id="AP012029">
    <property type="protein sequence ID" value="BAJ62217.1"/>
    <property type="molecule type" value="Genomic_DNA"/>
</dbReference>
<dbReference type="Pfam" id="PF07733">
    <property type="entry name" value="DNA_pol3_alpha"/>
    <property type="match status" value="1"/>
</dbReference>
<dbReference type="Pfam" id="PF01336">
    <property type="entry name" value="tRNA_anti-codon"/>
    <property type="match status" value="1"/>
</dbReference>
<feature type="region of interest" description="Disordered" evidence="10">
    <location>
        <begin position="1126"/>
        <end position="1156"/>
    </location>
</feature>
<dbReference type="InterPro" id="IPR041931">
    <property type="entry name" value="DNA_pol3_alpha_thumb_dom"/>
</dbReference>
<dbReference type="Pfam" id="PF17657">
    <property type="entry name" value="DNA_pol3_finger"/>
    <property type="match status" value="1"/>
</dbReference>
<dbReference type="GO" id="GO:0003887">
    <property type="term" value="F:DNA-directed DNA polymerase activity"/>
    <property type="evidence" value="ECO:0007669"/>
    <property type="project" value="UniProtKB-KW"/>
</dbReference>
<dbReference type="GO" id="GO:0005737">
    <property type="term" value="C:cytoplasm"/>
    <property type="evidence" value="ECO:0007669"/>
    <property type="project" value="UniProtKB-SubCell"/>
</dbReference>
<keyword evidence="5 12" id="KW-0808">Transferase</keyword>
<dbReference type="PANTHER" id="PTHR32294">
    <property type="entry name" value="DNA POLYMERASE III SUBUNIT ALPHA"/>
    <property type="match status" value="1"/>
</dbReference>
<gene>
    <name evidence="12" type="primary">dnaE</name>
    <name evidence="12" type="ordered locus">ANT_01830</name>
</gene>
<dbReference type="GO" id="GO:0008408">
    <property type="term" value="F:3'-5' exonuclease activity"/>
    <property type="evidence" value="ECO:0007669"/>
    <property type="project" value="InterPro"/>
</dbReference>
<keyword evidence="7" id="KW-0235">DNA replication</keyword>
<dbReference type="SMART" id="SM00481">
    <property type="entry name" value="POLIIIAc"/>
    <property type="match status" value="1"/>
</dbReference>
<proteinExistence type="inferred from homology"/>
<dbReference type="Gene3D" id="1.10.10.1600">
    <property type="entry name" value="Bacterial DNA polymerase III alpha subunit, thumb domain"/>
    <property type="match status" value="1"/>
</dbReference>
<dbReference type="KEGG" id="atm:ANT_01830"/>
<feature type="domain" description="Polymerase/histidinol phosphatase N-terminal" evidence="11">
    <location>
        <begin position="4"/>
        <end position="71"/>
    </location>
</feature>
<dbReference type="FunCoup" id="E8MZ74">
    <property type="interactions" value="322"/>
</dbReference>
<dbReference type="NCBIfam" id="NF004226">
    <property type="entry name" value="PRK05673.1"/>
    <property type="match status" value="1"/>
</dbReference>
<comment type="similarity">
    <text evidence="2">Belongs to the DNA polymerase type-C family. DnaE subfamily.</text>
</comment>
<dbReference type="PANTHER" id="PTHR32294:SF0">
    <property type="entry name" value="DNA POLYMERASE III SUBUNIT ALPHA"/>
    <property type="match status" value="1"/>
</dbReference>
<evidence type="ECO:0000256" key="10">
    <source>
        <dbReference type="SAM" id="MobiDB-lite"/>
    </source>
</evidence>
<reference evidence="12 13" key="1">
    <citation type="submission" date="2010-12" db="EMBL/GenBank/DDBJ databases">
        <title>Whole genome sequence of Anaerolinea thermophila UNI-1.</title>
        <authorList>
            <person name="Narita-Yamada S."/>
            <person name="Kishi E."/>
            <person name="Watanabe Y."/>
            <person name="Takasaki K."/>
            <person name="Ankai A."/>
            <person name="Oguchi A."/>
            <person name="Fukui S."/>
            <person name="Takahashi M."/>
            <person name="Yashiro I."/>
            <person name="Hosoyama A."/>
            <person name="Sekiguchi Y."/>
            <person name="Hanada S."/>
            <person name="Fujita N."/>
        </authorList>
    </citation>
    <scope>NUCLEOTIDE SEQUENCE [LARGE SCALE GENOMIC DNA]</scope>
    <source>
        <strain evidence="13">DSM 14523 / JCM 11388 / NBRC 100420 / UNI-1</strain>
    </source>
</reference>
<dbReference type="InterPro" id="IPR040982">
    <property type="entry name" value="DNA_pol3_finger"/>
</dbReference>
<dbReference type="Proteomes" id="UP000008922">
    <property type="component" value="Chromosome"/>
</dbReference>
<dbReference type="Gene3D" id="1.10.150.870">
    <property type="match status" value="1"/>
</dbReference>
<dbReference type="OrthoDB" id="9803237at2"/>
<dbReference type="InterPro" id="IPR004365">
    <property type="entry name" value="NA-bd_OB_tRNA"/>
</dbReference>
<sequence length="1321" mass="147997">MSFAHLHVHTQYSLLDGFSNPKQLVARAKEMGMPAVAITDHGTMFGVIEFFQAATAAGIKPIIGLEAYMAARRMQDRDPKLDKSSFHLLLLAENQTGYQNLLKIASAAQLEGFYYNPRIDHDFLAEHHEGLICTTGCLSAEIPEALKEGDVERARKLADWYYEVFGAENFFFELQNHDIPELQAVNRQLIELGKRYNARFIATNDVHYINPEDARLQDVLLCIQTGNLLSEPKRFRMSVDTFYLRSPEEMSRLFADIPEALSNTLLIAERCNVDLTSKGYHLPRFPVPEGYTAETYLRELCEQGLRRRYGTRADDPVVRERLEYELRVIHQMGFDAYFLIVWDLTQYAQRNGIWYNARGSAAGSMVAYVLGITMVEPIEHGLIFERFLNPGRISMPDIDLDFQDDLRPRMLEYCASRYGDDKVAQIITFGTLGAKAAIRDVGRVMDIPLAEVDRLSKMLSTAPNKNVTIREALETVPEFKAAYEEADYLRDLIDTAARMEGVVRNAGTHAAGVVITDEPIVQYLPLHRPTSGSEESPIKTVTQFEMSIIESLGLLKVDFLGLATLTIMQRACQLIEQRHGVRLNLHNIPTDDPETYEFLAQGHTAGVFQLEGSGMTRFLVQMRPQTLDHVIAMVALYRPGPLDFIPTYIRRMHGEEPVQYRHPALEPIFKETYGIPVYQEQIMRAAVELAGYTMSESDELRKAIAKKQKDKLLKHREKFIKGAVQRGIDEETAAAIFDDWEEFARYGFNKSHAADYGVIAVQTAYLKKHYTAEYMTALLSASKNETEKVAFYVADAKNLGVPVLPPDINTSGWDFTIEDQPDGKPAIRFGLGAVKNVGQNAVEMILQAREEGGPFQSLTDFASRVDLRSVGKRSLECLIKVGALDRFGNRKALLEIMDTILNVSASHFRAVSSGQLTFFGATVGANVDAIENIHLPFTTSMDTREQLEWERELIGLYVSDHPLNPYWNSMRKRLSYYSNQLADLRNHTPVSVGGMVTRFRQHQTKNGKPMAFVTLEDLRGPIELVIFPSAWEKYHTLVHMDAILIAEGKVDTESGDPKVLVDKLSEVALEVVAGEDTGTASWSSSMELEWEKPPFEMGIEEEEVAPEALVVAEARVEYAPAAPAPVAAPVQPSAPVQHANGNGKSAPLNPVDGLEPPEEPPDWHLYGYEMTPEDASLPLEEPLPSISVPAPVKREPVVPSPAVPGISSADTVSIGSAFPNVPLIIPPYGQTSLSGDAPRMVKITLRSTGDRQRDVRRMRRVYNKLHSHPGNDRFAFWIFEGKSGYLFEFPNETTCVSEELLEELYGIVGRENVLVEPIPIH</sequence>
<dbReference type="RefSeq" id="WP_013558615.1">
    <property type="nucleotide sequence ID" value="NC_014960.1"/>
</dbReference>
<dbReference type="eggNOG" id="COG0587">
    <property type="taxonomic scope" value="Bacteria"/>
</dbReference>
<dbReference type="InterPro" id="IPR011708">
    <property type="entry name" value="DNA_pol3_alpha_NTPase_dom"/>
</dbReference>
<evidence type="ECO:0000256" key="9">
    <source>
        <dbReference type="ARBA" id="ARBA00049244"/>
    </source>
</evidence>
<keyword evidence="6 12" id="KW-0548">Nucleotidyltransferase</keyword>
<evidence type="ECO:0000256" key="1">
    <source>
        <dbReference type="ARBA" id="ARBA00004496"/>
    </source>
</evidence>
<evidence type="ECO:0000259" key="11">
    <source>
        <dbReference type="SMART" id="SM00481"/>
    </source>
</evidence>
<dbReference type="STRING" id="926569.ANT_01830"/>
<organism evidence="12 13">
    <name type="scientific">Anaerolinea thermophila (strain DSM 14523 / JCM 11388 / NBRC 100420 / UNI-1)</name>
    <dbReference type="NCBI Taxonomy" id="926569"/>
    <lineage>
        <taxon>Bacteria</taxon>
        <taxon>Bacillati</taxon>
        <taxon>Chloroflexota</taxon>
        <taxon>Anaerolineae</taxon>
        <taxon>Anaerolineales</taxon>
        <taxon>Anaerolineaceae</taxon>
        <taxon>Anaerolinea</taxon>
    </lineage>
</organism>
<dbReference type="CDD" id="cd04485">
    <property type="entry name" value="DnaE_OBF"/>
    <property type="match status" value="1"/>
</dbReference>
<evidence type="ECO:0000256" key="5">
    <source>
        <dbReference type="ARBA" id="ARBA00022679"/>
    </source>
</evidence>
<evidence type="ECO:0000256" key="8">
    <source>
        <dbReference type="ARBA" id="ARBA00022932"/>
    </source>
</evidence>
<evidence type="ECO:0000256" key="4">
    <source>
        <dbReference type="ARBA" id="ARBA00019114"/>
    </source>
</evidence>
<dbReference type="InterPro" id="IPR004013">
    <property type="entry name" value="PHP_dom"/>
</dbReference>
<keyword evidence="13" id="KW-1185">Reference proteome</keyword>
<dbReference type="InterPro" id="IPR029460">
    <property type="entry name" value="DNAPol_HHH"/>
</dbReference>
<dbReference type="CDD" id="cd12113">
    <property type="entry name" value="PHP_PolIIIA_DnaE3"/>
    <property type="match status" value="1"/>
</dbReference>
<dbReference type="NCBIfam" id="NF005298">
    <property type="entry name" value="PRK06826.1"/>
    <property type="match status" value="1"/>
</dbReference>
<evidence type="ECO:0000256" key="6">
    <source>
        <dbReference type="ARBA" id="ARBA00022695"/>
    </source>
</evidence>